<evidence type="ECO:0000313" key="2">
    <source>
        <dbReference type="Proteomes" id="UP001153709"/>
    </source>
</evidence>
<dbReference type="OrthoDB" id="6783933at2759"/>
<reference evidence="1" key="1">
    <citation type="submission" date="2022-01" db="EMBL/GenBank/DDBJ databases">
        <authorList>
            <person name="King R."/>
        </authorList>
    </citation>
    <scope>NUCLEOTIDE SEQUENCE</scope>
</reference>
<gene>
    <name evidence="1" type="ORF">DIABBA_LOCUS1868</name>
</gene>
<dbReference type="Proteomes" id="UP001153709">
    <property type="component" value="Chromosome 1"/>
</dbReference>
<dbReference type="AlphaFoldDB" id="A0A9N9SP14"/>
<accession>A0A9N9SP14</accession>
<dbReference type="EMBL" id="OU898276">
    <property type="protein sequence ID" value="CAG9827911.1"/>
    <property type="molecule type" value="Genomic_DNA"/>
</dbReference>
<evidence type="ECO:0000313" key="1">
    <source>
        <dbReference type="EMBL" id="CAG9827911.1"/>
    </source>
</evidence>
<name>A0A9N9SP14_DIABA</name>
<dbReference type="PROSITE" id="PS51257">
    <property type="entry name" value="PROKAR_LIPOPROTEIN"/>
    <property type="match status" value="1"/>
</dbReference>
<sequence>MQKNMLLPKPPDQSVYYLRQLNCFNLTIVSGCSTGIETLRKENVSIYSWDEYEMKKSLNEIASAVFKELKCRSKSGYFE</sequence>
<organism evidence="1 2">
    <name type="scientific">Diabrotica balteata</name>
    <name type="common">Banded cucumber beetle</name>
    <dbReference type="NCBI Taxonomy" id="107213"/>
    <lineage>
        <taxon>Eukaryota</taxon>
        <taxon>Metazoa</taxon>
        <taxon>Ecdysozoa</taxon>
        <taxon>Arthropoda</taxon>
        <taxon>Hexapoda</taxon>
        <taxon>Insecta</taxon>
        <taxon>Pterygota</taxon>
        <taxon>Neoptera</taxon>
        <taxon>Endopterygota</taxon>
        <taxon>Coleoptera</taxon>
        <taxon>Polyphaga</taxon>
        <taxon>Cucujiformia</taxon>
        <taxon>Chrysomeloidea</taxon>
        <taxon>Chrysomelidae</taxon>
        <taxon>Galerucinae</taxon>
        <taxon>Diabroticina</taxon>
        <taxon>Diabroticites</taxon>
        <taxon>Diabrotica</taxon>
    </lineage>
</organism>
<protein>
    <submittedName>
        <fullName evidence="1">Uncharacterized protein</fullName>
    </submittedName>
</protein>
<proteinExistence type="predicted"/>
<keyword evidence="2" id="KW-1185">Reference proteome</keyword>